<gene>
    <name evidence="2" type="ORF">A2731_01120</name>
</gene>
<protein>
    <submittedName>
        <fullName evidence="2">Uncharacterized protein</fullName>
    </submittedName>
</protein>
<keyword evidence="1" id="KW-0472">Membrane</keyword>
<evidence type="ECO:0000313" key="2">
    <source>
        <dbReference type="EMBL" id="OGY46158.1"/>
    </source>
</evidence>
<name>A0A1G1Y1I1_9BACT</name>
<feature type="transmembrane region" description="Helical" evidence="1">
    <location>
        <begin position="7"/>
        <end position="29"/>
    </location>
</feature>
<comment type="caution">
    <text evidence="2">The sequence shown here is derived from an EMBL/GenBank/DDBJ whole genome shotgun (WGS) entry which is preliminary data.</text>
</comment>
<organism evidence="2 3">
    <name type="scientific">Candidatus Buchananbacteria bacterium RIFCSPHIGHO2_01_FULL_39_8</name>
    <dbReference type="NCBI Taxonomy" id="1797533"/>
    <lineage>
        <taxon>Bacteria</taxon>
        <taxon>Candidatus Buchananiibacteriota</taxon>
    </lineage>
</organism>
<accession>A0A1G1Y1I1</accession>
<dbReference type="Proteomes" id="UP000176241">
    <property type="component" value="Unassembled WGS sequence"/>
</dbReference>
<evidence type="ECO:0000256" key="1">
    <source>
        <dbReference type="SAM" id="Phobius"/>
    </source>
</evidence>
<proteinExistence type="predicted"/>
<sequence length="78" mass="8568">MKKVALILLAFRVMFPLLVLCAGLALMFWTVQYLHSISAEVWQTTVPAGHLLILLSVGGTVGFTYGATKLCGWWGRSN</sequence>
<keyword evidence="1" id="KW-1133">Transmembrane helix</keyword>
<evidence type="ECO:0000313" key="3">
    <source>
        <dbReference type="Proteomes" id="UP000176241"/>
    </source>
</evidence>
<keyword evidence="1" id="KW-0812">Transmembrane</keyword>
<reference evidence="2 3" key="1">
    <citation type="journal article" date="2016" name="Nat. Commun.">
        <title>Thousands of microbial genomes shed light on interconnected biogeochemical processes in an aquifer system.</title>
        <authorList>
            <person name="Anantharaman K."/>
            <person name="Brown C.T."/>
            <person name="Hug L.A."/>
            <person name="Sharon I."/>
            <person name="Castelle C.J."/>
            <person name="Probst A.J."/>
            <person name="Thomas B.C."/>
            <person name="Singh A."/>
            <person name="Wilkins M.J."/>
            <person name="Karaoz U."/>
            <person name="Brodie E.L."/>
            <person name="Williams K.H."/>
            <person name="Hubbard S.S."/>
            <person name="Banfield J.F."/>
        </authorList>
    </citation>
    <scope>NUCLEOTIDE SEQUENCE [LARGE SCALE GENOMIC DNA]</scope>
</reference>
<dbReference type="EMBL" id="MHIC01000002">
    <property type="protein sequence ID" value="OGY46158.1"/>
    <property type="molecule type" value="Genomic_DNA"/>
</dbReference>
<dbReference type="AlphaFoldDB" id="A0A1G1Y1I1"/>
<feature type="transmembrane region" description="Helical" evidence="1">
    <location>
        <begin position="49"/>
        <end position="68"/>
    </location>
</feature>
<dbReference type="STRING" id="1797533.A2731_01120"/>